<keyword evidence="1" id="KW-1133">Transmembrane helix</keyword>
<organism evidence="2">
    <name type="scientific">marine sediment metagenome</name>
    <dbReference type="NCBI Taxonomy" id="412755"/>
    <lineage>
        <taxon>unclassified sequences</taxon>
        <taxon>metagenomes</taxon>
        <taxon>ecological metagenomes</taxon>
    </lineage>
</organism>
<gene>
    <name evidence="2" type="ORF">LCGC14_0436920</name>
</gene>
<keyword evidence="1" id="KW-0472">Membrane</keyword>
<comment type="caution">
    <text evidence="2">The sequence shown here is derived from an EMBL/GenBank/DDBJ whole genome shotgun (WGS) entry which is preliminary data.</text>
</comment>
<keyword evidence="1" id="KW-0812">Transmembrane</keyword>
<proteinExistence type="predicted"/>
<protein>
    <submittedName>
        <fullName evidence="2">Uncharacterized protein</fullName>
    </submittedName>
</protein>
<name>A0A0F9VVX3_9ZZZZ</name>
<feature type="transmembrane region" description="Helical" evidence="1">
    <location>
        <begin position="12"/>
        <end position="31"/>
    </location>
</feature>
<sequence>MGSPLHPNKLDARMCTLWALFLLALFFVGVVNCV</sequence>
<evidence type="ECO:0000313" key="2">
    <source>
        <dbReference type="EMBL" id="KKN69868.1"/>
    </source>
</evidence>
<reference evidence="2" key="1">
    <citation type="journal article" date="2015" name="Nature">
        <title>Complex archaea that bridge the gap between prokaryotes and eukaryotes.</title>
        <authorList>
            <person name="Spang A."/>
            <person name="Saw J.H."/>
            <person name="Jorgensen S.L."/>
            <person name="Zaremba-Niedzwiedzka K."/>
            <person name="Martijn J."/>
            <person name="Lind A.E."/>
            <person name="van Eijk R."/>
            <person name="Schleper C."/>
            <person name="Guy L."/>
            <person name="Ettema T.J."/>
        </authorList>
    </citation>
    <scope>NUCLEOTIDE SEQUENCE</scope>
</reference>
<dbReference type="EMBL" id="LAZR01000417">
    <property type="protein sequence ID" value="KKN69868.1"/>
    <property type="molecule type" value="Genomic_DNA"/>
</dbReference>
<dbReference type="AlphaFoldDB" id="A0A0F9VVX3"/>
<accession>A0A0F9VVX3</accession>
<evidence type="ECO:0000256" key="1">
    <source>
        <dbReference type="SAM" id="Phobius"/>
    </source>
</evidence>